<dbReference type="AlphaFoldDB" id="A0A0F4GFX3"/>
<organism evidence="1 2">
    <name type="scientific">Zymoseptoria brevis</name>
    <dbReference type="NCBI Taxonomy" id="1047168"/>
    <lineage>
        <taxon>Eukaryota</taxon>
        <taxon>Fungi</taxon>
        <taxon>Dikarya</taxon>
        <taxon>Ascomycota</taxon>
        <taxon>Pezizomycotina</taxon>
        <taxon>Dothideomycetes</taxon>
        <taxon>Dothideomycetidae</taxon>
        <taxon>Mycosphaerellales</taxon>
        <taxon>Mycosphaerellaceae</taxon>
        <taxon>Zymoseptoria</taxon>
    </lineage>
</organism>
<accession>A0A0F4GFX3</accession>
<protein>
    <submittedName>
        <fullName evidence="1">Uncharacterized protein</fullName>
    </submittedName>
</protein>
<reference evidence="1 2" key="1">
    <citation type="submission" date="2015-03" db="EMBL/GenBank/DDBJ databases">
        <title>RNA-seq based gene annotation and comparative genomics of four Zymoseptoria species reveal species-specific pathogenicity related genes and transposable element activity.</title>
        <authorList>
            <person name="Grandaubert J."/>
            <person name="Bhattacharyya A."/>
            <person name="Stukenbrock E.H."/>
        </authorList>
    </citation>
    <scope>NUCLEOTIDE SEQUENCE [LARGE SCALE GENOMIC DNA]</scope>
    <source>
        <strain evidence="1 2">Zb18110</strain>
    </source>
</reference>
<gene>
    <name evidence="1" type="ORF">TI39_contig669g00005</name>
</gene>
<proteinExistence type="predicted"/>
<name>A0A0F4GFX3_9PEZI</name>
<keyword evidence="2" id="KW-1185">Reference proteome</keyword>
<evidence type="ECO:0000313" key="2">
    <source>
        <dbReference type="Proteomes" id="UP000033647"/>
    </source>
</evidence>
<dbReference type="Proteomes" id="UP000033647">
    <property type="component" value="Unassembled WGS sequence"/>
</dbReference>
<evidence type="ECO:0000313" key="1">
    <source>
        <dbReference type="EMBL" id="KJX96341.1"/>
    </source>
</evidence>
<dbReference type="EMBL" id="LAFY01000661">
    <property type="protein sequence ID" value="KJX96341.1"/>
    <property type="molecule type" value="Genomic_DNA"/>
</dbReference>
<dbReference type="OrthoDB" id="10357646at2759"/>
<sequence>MEETVAENEQSLADRSSGVYSAKSIYLTGRMISSYPSLNNRERNMIANLWIYRFGQLSQEHVEEIIKPHLQDDFHPAQMRFNLKEYIYDSAPSTIDQLVWPREAKSLDFIGMEADTSSENAQAYRSFNRYKFVVLAEATMYYRVWRFTGRNYIQDSLLLYVGVRR</sequence>
<comment type="caution">
    <text evidence="1">The sequence shown here is derived from an EMBL/GenBank/DDBJ whole genome shotgun (WGS) entry which is preliminary data.</text>
</comment>